<feature type="transmembrane region" description="Helical" evidence="1">
    <location>
        <begin position="41"/>
        <end position="62"/>
    </location>
</feature>
<proteinExistence type="predicted"/>
<evidence type="ECO:0000313" key="3">
    <source>
        <dbReference type="Proteomes" id="UP001386955"/>
    </source>
</evidence>
<evidence type="ECO:0000313" key="2">
    <source>
        <dbReference type="EMBL" id="KAK7401857.1"/>
    </source>
</evidence>
<organism evidence="2 3">
    <name type="scientific">Psophocarpus tetragonolobus</name>
    <name type="common">Winged bean</name>
    <name type="synonym">Dolichos tetragonolobus</name>
    <dbReference type="NCBI Taxonomy" id="3891"/>
    <lineage>
        <taxon>Eukaryota</taxon>
        <taxon>Viridiplantae</taxon>
        <taxon>Streptophyta</taxon>
        <taxon>Embryophyta</taxon>
        <taxon>Tracheophyta</taxon>
        <taxon>Spermatophyta</taxon>
        <taxon>Magnoliopsida</taxon>
        <taxon>eudicotyledons</taxon>
        <taxon>Gunneridae</taxon>
        <taxon>Pentapetalae</taxon>
        <taxon>rosids</taxon>
        <taxon>fabids</taxon>
        <taxon>Fabales</taxon>
        <taxon>Fabaceae</taxon>
        <taxon>Papilionoideae</taxon>
        <taxon>50 kb inversion clade</taxon>
        <taxon>NPAAA clade</taxon>
        <taxon>indigoferoid/millettioid clade</taxon>
        <taxon>Phaseoleae</taxon>
        <taxon>Psophocarpus</taxon>
    </lineage>
</organism>
<keyword evidence="1" id="KW-1133">Transmembrane helix</keyword>
<feature type="transmembrane region" description="Helical" evidence="1">
    <location>
        <begin position="74"/>
        <end position="93"/>
    </location>
</feature>
<keyword evidence="1" id="KW-0472">Membrane</keyword>
<accession>A0AAN9XQL8</accession>
<keyword evidence="3" id="KW-1185">Reference proteome</keyword>
<sequence length="96" mass="10659">MAGFFLFSGVAMLSIFGISLQFLICPDSGLFHCTVLVSFAFWSVFIICYAGPALSVLGFLVLSYSVLLYMLRRSCCNLFCSSTLWMFLAIGYTSPY</sequence>
<protein>
    <submittedName>
        <fullName evidence="2">Uncharacterized protein</fullName>
    </submittedName>
</protein>
<dbReference type="Proteomes" id="UP001386955">
    <property type="component" value="Unassembled WGS sequence"/>
</dbReference>
<keyword evidence="1" id="KW-0812">Transmembrane</keyword>
<dbReference type="EMBL" id="JAYMYS010000003">
    <property type="protein sequence ID" value="KAK7401857.1"/>
    <property type="molecule type" value="Genomic_DNA"/>
</dbReference>
<reference evidence="2 3" key="1">
    <citation type="submission" date="2024-01" db="EMBL/GenBank/DDBJ databases">
        <title>The genomes of 5 underutilized Papilionoideae crops provide insights into root nodulation and disease resistanc.</title>
        <authorList>
            <person name="Jiang F."/>
        </authorList>
    </citation>
    <scope>NUCLEOTIDE SEQUENCE [LARGE SCALE GENOMIC DNA]</scope>
    <source>
        <strain evidence="2">DUOXIRENSHENG_FW03</strain>
        <tissue evidence="2">Leaves</tissue>
    </source>
</reference>
<gene>
    <name evidence="2" type="ORF">VNO78_13682</name>
</gene>
<dbReference type="AlphaFoldDB" id="A0AAN9XQL8"/>
<comment type="caution">
    <text evidence="2">The sequence shown here is derived from an EMBL/GenBank/DDBJ whole genome shotgun (WGS) entry which is preliminary data.</text>
</comment>
<name>A0AAN9XQL8_PSOTE</name>
<evidence type="ECO:0000256" key="1">
    <source>
        <dbReference type="SAM" id="Phobius"/>
    </source>
</evidence>